<dbReference type="Proteomes" id="UP000294335">
    <property type="component" value="Unassembled WGS sequence"/>
</dbReference>
<comment type="caution">
    <text evidence="1">The sequence shown here is derived from an EMBL/GenBank/DDBJ whole genome shotgun (WGS) entry which is preliminary data.</text>
</comment>
<reference evidence="1 2" key="1">
    <citation type="submission" date="2018-02" db="EMBL/GenBank/DDBJ databases">
        <authorList>
            <person name="Dubost A."/>
        </authorList>
    </citation>
    <scope>NUCLEOTIDE SEQUENCE [LARGE SCALE GENOMIC DNA]</scope>
    <source>
        <strain evidence="2">JV551A3</strain>
    </source>
</reference>
<organism evidence="1 2">
    <name type="scientific">Pseudomonas inefficax</name>
    <dbReference type="NCBI Taxonomy" id="2078786"/>
    <lineage>
        <taxon>Bacteria</taxon>
        <taxon>Pseudomonadati</taxon>
        <taxon>Pseudomonadota</taxon>
        <taxon>Gammaproteobacteria</taxon>
        <taxon>Pseudomonadales</taxon>
        <taxon>Pseudomonadaceae</taxon>
        <taxon>Pseudomonas</taxon>
    </lineage>
</organism>
<proteinExistence type="predicted"/>
<gene>
    <name evidence="1" type="ORF">JV551A3_V1_850095</name>
</gene>
<evidence type="ECO:0000313" key="1">
    <source>
        <dbReference type="EMBL" id="SPO60474.1"/>
    </source>
</evidence>
<protein>
    <submittedName>
        <fullName evidence="1">Uncharacterized protein</fullName>
    </submittedName>
</protein>
<accession>A0AAQ1STP4</accession>
<evidence type="ECO:0000313" key="2">
    <source>
        <dbReference type="Proteomes" id="UP000294335"/>
    </source>
</evidence>
<dbReference type="AlphaFoldDB" id="A0AAQ1STP4"/>
<sequence>MSASAVSICCWASLTSWSLGVCMVVVMGVPAWKGDGWLIGEEHRQDTAAIVMTQSVICKRCVIDSASHADCAGARYGGLSEVVQATIGRPALITGLARALQGAPNSIVQ</sequence>
<keyword evidence="2" id="KW-1185">Reference proteome</keyword>
<name>A0AAQ1STP4_9PSED</name>
<dbReference type="EMBL" id="OPYN01000085">
    <property type="protein sequence ID" value="SPO60474.1"/>
    <property type="molecule type" value="Genomic_DNA"/>
</dbReference>